<dbReference type="OrthoDB" id="346922at2759"/>
<feature type="transmembrane region" description="Helical" evidence="1">
    <location>
        <begin position="360"/>
        <end position="378"/>
    </location>
</feature>
<gene>
    <name evidence="2" type="ORF">ETH_00013625</name>
</gene>
<reference evidence="2" key="2">
    <citation type="submission" date="2013-10" db="EMBL/GenBank/DDBJ databases">
        <authorList>
            <person name="Aslett M."/>
        </authorList>
    </citation>
    <scope>NUCLEOTIDE SEQUENCE [LARGE SCALE GENOMIC DNA]</scope>
    <source>
        <strain evidence="2">Houghton</strain>
    </source>
</reference>
<keyword evidence="1" id="KW-1133">Transmembrane helix</keyword>
<dbReference type="VEuPathDB" id="ToxoDB:ETH_00013625"/>
<accession>U6L3G3</accession>
<protein>
    <submittedName>
        <fullName evidence="2">Uncharacterized protein</fullName>
    </submittedName>
</protein>
<dbReference type="AlphaFoldDB" id="U6L3G3"/>
<feature type="transmembrane region" description="Helical" evidence="1">
    <location>
        <begin position="390"/>
        <end position="407"/>
    </location>
</feature>
<name>U6L3G3_EIMTE</name>
<keyword evidence="3" id="KW-1185">Reference proteome</keyword>
<dbReference type="OMA" id="LSNNESW"/>
<dbReference type="VEuPathDB" id="ToxoDB:ETH2_1554000"/>
<organism evidence="2 3">
    <name type="scientific">Eimeria tenella</name>
    <name type="common">Coccidian parasite</name>
    <dbReference type="NCBI Taxonomy" id="5802"/>
    <lineage>
        <taxon>Eukaryota</taxon>
        <taxon>Sar</taxon>
        <taxon>Alveolata</taxon>
        <taxon>Apicomplexa</taxon>
        <taxon>Conoidasida</taxon>
        <taxon>Coccidia</taxon>
        <taxon>Eucoccidiorida</taxon>
        <taxon>Eimeriorina</taxon>
        <taxon>Eimeriidae</taxon>
        <taxon>Eimeria</taxon>
    </lineage>
</organism>
<dbReference type="Pfam" id="PF03805">
    <property type="entry name" value="CLAG"/>
    <property type="match status" value="1"/>
</dbReference>
<dbReference type="GeneID" id="25251889"/>
<keyword evidence="1" id="KW-0472">Membrane</keyword>
<dbReference type="RefSeq" id="XP_013233904.1">
    <property type="nucleotide sequence ID" value="XM_013378450.1"/>
</dbReference>
<reference evidence="2" key="1">
    <citation type="submission" date="2013-10" db="EMBL/GenBank/DDBJ databases">
        <title>Genomic analysis of the causative agents of coccidiosis in chickens.</title>
        <authorList>
            <person name="Reid A.J."/>
            <person name="Blake D."/>
            <person name="Billington K."/>
            <person name="Browne H."/>
            <person name="Dunn M."/>
            <person name="Hung S."/>
            <person name="Kawahara F."/>
            <person name="Miranda-Saavedra D."/>
            <person name="Mourier T."/>
            <person name="Nagra H."/>
            <person name="Otto T.D."/>
            <person name="Rawlings N."/>
            <person name="Sanchez A."/>
            <person name="Sanders M."/>
            <person name="Subramaniam C."/>
            <person name="Tay Y."/>
            <person name="Dear P."/>
            <person name="Doerig C."/>
            <person name="Gruber A."/>
            <person name="Parkinson J."/>
            <person name="Shirley M."/>
            <person name="Wan K.L."/>
            <person name="Berriman M."/>
            <person name="Tomley F."/>
            <person name="Pain A."/>
        </authorList>
    </citation>
    <scope>NUCLEOTIDE SEQUENCE [LARGE SCALE GENOMIC DNA]</scope>
    <source>
        <strain evidence="2">Houghton</strain>
    </source>
</reference>
<dbReference type="Proteomes" id="UP000030747">
    <property type="component" value="Unassembled WGS sequence"/>
</dbReference>
<dbReference type="InterPro" id="IPR005553">
    <property type="entry name" value="CLAG"/>
</dbReference>
<dbReference type="GO" id="GO:0020035">
    <property type="term" value="P:adhesion of symbiont to microvasculature"/>
    <property type="evidence" value="ECO:0007669"/>
    <property type="project" value="InterPro"/>
</dbReference>
<feature type="transmembrane region" description="Helical" evidence="1">
    <location>
        <begin position="464"/>
        <end position="483"/>
    </location>
</feature>
<evidence type="ECO:0000313" key="2">
    <source>
        <dbReference type="EMBL" id="CDJ43154.1"/>
    </source>
</evidence>
<keyword evidence="1" id="KW-0812">Transmembrane</keyword>
<proteinExistence type="predicted"/>
<evidence type="ECO:0000256" key="1">
    <source>
        <dbReference type="SAM" id="Phobius"/>
    </source>
</evidence>
<sequence>MAFTRSEKSGARSRAGGLSERLDNLIAETATSGLPQKLKEKLTAGEKTTVKDFDGINFAHVEQPKPNTWQKYLKLELLDSMHKWLRQPETTERIKNECNGGKGSNIAALFRDSMDLLKSSEAENLTLIGKVVSPRETSVGKPWGFKSVLKKLLRLPAYKTQHHSFVAVNVKIPETLEMVRVLVNVYTQNKGIFTNQEVFFRAVTDLFEHYEQKNRLSSGRPLGVPESLLVPPLHRNYAALPKEDRLQALKDTAMANFFRHIWTLIFSVSAHNILNAGNLDSLEKTFSDEAWQLSINDPFQASSFGMVMMGGDMGLKLFNELLPTDQKRMLKKAKYGSPTVFTSQMQLTGSLLSASGHSGLGMFLHAQAVYFGVMIKKWIQKRKEDRIREIISWLTLGMFFASSFVQVTDGVMEITNTGNETGQASMTGSCPPMGLCVDSSGNTFIANPTGSPALTALQVVMKTGLMASMAMIAGPLVAVYNIAVSHIQILSRLEMALGNTFKQLVTRLSKSKTIKNIKKLFAKEEKLEKGKKEGAAKVSKSLGDEVEQSLTAFFQENFHFHERQERCQR</sequence>
<dbReference type="EMBL" id="HG675754">
    <property type="protein sequence ID" value="CDJ43154.1"/>
    <property type="molecule type" value="Genomic_DNA"/>
</dbReference>
<evidence type="ECO:0000313" key="3">
    <source>
        <dbReference type="Proteomes" id="UP000030747"/>
    </source>
</evidence>